<gene>
    <name evidence="2" type="ORF">ANANG_G00309300</name>
</gene>
<proteinExistence type="predicted"/>
<evidence type="ECO:0000313" key="2">
    <source>
        <dbReference type="EMBL" id="KAG5830329.1"/>
    </source>
</evidence>
<protein>
    <submittedName>
        <fullName evidence="2">Uncharacterized protein</fullName>
    </submittedName>
</protein>
<comment type="caution">
    <text evidence="2">The sequence shown here is derived from an EMBL/GenBank/DDBJ whole genome shotgun (WGS) entry which is preliminary data.</text>
</comment>
<sequence>MLVFGISSGGSPARNVPGLRGLSGGRGTQRSRERTKRRTNFQLRNGGRTSSFTRGAGGAGERSKNRSLPLRCS</sequence>
<dbReference type="AlphaFoldDB" id="A0A9D3LI14"/>
<reference evidence="2" key="1">
    <citation type="submission" date="2021-01" db="EMBL/GenBank/DDBJ databases">
        <title>A chromosome-scale assembly of European eel, Anguilla anguilla.</title>
        <authorList>
            <person name="Henkel C."/>
            <person name="Jong-Raadsen S.A."/>
            <person name="Dufour S."/>
            <person name="Weltzien F.-A."/>
            <person name="Palstra A.P."/>
            <person name="Pelster B."/>
            <person name="Spaink H.P."/>
            <person name="Van Den Thillart G.E."/>
            <person name="Jansen H."/>
            <person name="Zahm M."/>
            <person name="Klopp C."/>
            <person name="Cedric C."/>
            <person name="Louis A."/>
            <person name="Berthelot C."/>
            <person name="Parey E."/>
            <person name="Roest Crollius H."/>
            <person name="Montfort J."/>
            <person name="Robinson-Rechavi M."/>
            <person name="Bucao C."/>
            <person name="Bouchez O."/>
            <person name="Gislard M."/>
            <person name="Lluch J."/>
            <person name="Milhes M."/>
            <person name="Lampietro C."/>
            <person name="Lopez Roques C."/>
            <person name="Donnadieu C."/>
            <person name="Braasch I."/>
            <person name="Desvignes T."/>
            <person name="Postlethwait J."/>
            <person name="Bobe J."/>
            <person name="Guiguen Y."/>
            <person name="Dirks R."/>
        </authorList>
    </citation>
    <scope>NUCLEOTIDE SEQUENCE</scope>
    <source>
        <strain evidence="2">Tag_6206</strain>
        <tissue evidence="2">Liver</tissue>
    </source>
</reference>
<dbReference type="Proteomes" id="UP001044222">
    <property type="component" value="Chromosome 19"/>
</dbReference>
<name>A0A9D3LI14_ANGAN</name>
<keyword evidence="3" id="KW-1185">Reference proteome</keyword>
<feature type="region of interest" description="Disordered" evidence="1">
    <location>
        <begin position="1"/>
        <end position="73"/>
    </location>
</feature>
<dbReference type="EMBL" id="JAFIRN010000019">
    <property type="protein sequence ID" value="KAG5830329.1"/>
    <property type="molecule type" value="Genomic_DNA"/>
</dbReference>
<evidence type="ECO:0000313" key="3">
    <source>
        <dbReference type="Proteomes" id="UP001044222"/>
    </source>
</evidence>
<organism evidence="2 3">
    <name type="scientific">Anguilla anguilla</name>
    <name type="common">European freshwater eel</name>
    <name type="synonym">Muraena anguilla</name>
    <dbReference type="NCBI Taxonomy" id="7936"/>
    <lineage>
        <taxon>Eukaryota</taxon>
        <taxon>Metazoa</taxon>
        <taxon>Chordata</taxon>
        <taxon>Craniata</taxon>
        <taxon>Vertebrata</taxon>
        <taxon>Euteleostomi</taxon>
        <taxon>Actinopterygii</taxon>
        <taxon>Neopterygii</taxon>
        <taxon>Teleostei</taxon>
        <taxon>Anguilliformes</taxon>
        <taxon>Anguillidae</taxon>
        <taxon>Anguilla</taxon>
    </lineage>
</organism>
<feature type="compositionally biased region" description="Polar residues" evidence="1">
    <location>
        <begin position="40"/>
        <end position="53"/>
    </location>
</feature>
<evidence type="ECO:0000256" key="1">
    <source>
        <dbReference type="SAM" id="MobiDB-lite"/>
    </source>
</evidence>
<accession>A0A9D3LI14</accession>